<dbReference type="OrthoDB" id="9806939at2"/>
<dbReference type="Gene3D" id="2.40.50.100">
    <property type="match status" value="1"/>
</dbReference>
<gene>
    <name evidence="3" type="ORF">GLE_4208</name>
</gene>
<keyword evidence="2" id="KW-0175">Coiled coil</keyword>
<dbReference type="PATRIC" id="fig|69.6.peg.4150"/>
<dbReference type="EMBL" id="CP013140">
    <property type="protein sequence ID" value="ALN59549.1"/>
    <property type="molecule type" value="Genomic_DNA"/>
</dbReference>
<evidence type="ECO:0000313" key="3">
    <source>
        <dbReference type="EMBL" id="ALN59549.1"/>
    </source>
</evidence>
<dbReference type="GO" id="GO:0030313">
    <property type="term" value="C:cell envelope"/>
    <property type="evidence" value="ECO:0007669"/>
    <property type="project" value="UniProtKB-SubCell"/>
</dbReference>
<protein>
    <submittedName>
        <fullName evidence="3">Efflux transporter, RND family, MFP subunit</fullName>
    </submittedName>
</protein>
<evidence type="ECO:0000256" key="1">
    <source>
        <dbReference type="ARBA" id="ARBA00004196"/>
    </source>
</evidence>
<dbReference type="PANTHER" id="PTHR32347">
    <property type="entry name" value="EFFLUX SYSTEM COMPONENT YKNX-RELATED"/>
    <property type="match status" value="1"/>
</dbReference>
<comment type="subcellular location">
    <subcellularLocation>
        <location evidence="1">Cell envelope</location>
    </subcellularLocation>
</comment>
<accession>A0A0S2DMG7</accession>
<dbReference type="PANTHER" id="PTHR32347:SF23">
    <property type="entry name" value="BLL5650 PROTEIN"/>
    <property type="match status" value="1"/>
</dbReference>
<evidence type="ECO:0000256" key="2">
    <source>
        <dbReference type="ARBA" id="ARBA00023054"/>
    </source>
</evidence>
<organism evidence="3 4">
    <name type="scientific">Lysobacter enzymogenes</name>
    <dbReference type="NCBI Taxonomy" id="69"/>
    <lineage>
        <taxon>Bacteria</taxon>
        <taxon>Pseudomonadati</taxon>
        <taxon>Pseudomonadota</taxon>
        <taxon>Gammaproteobacteria</taxon>
        <taxon>Lysobacterales</taxon>
        <taxon>Lysobacteraceae</taxon>
        <taxon>Lysobacter</taxon>
    </lineage>
</organism>
<reference evidence="3 4" key="1">
    <citation type="submission" date="2015-11" db="EMBL/GenBank/DDBJ databases">
        <title>Genome sequences of Lysobacter enzymogenes strain C3 and Lysobacter antibioticus ATCC 29479.</title>
        <authorList>
            <person name="Kobayashi D.Y."/>
        </authorList>
    </citation>
    <scope>NUCLEOTIDE SEQUENCE [LARGE SCALE GENOMIC DNA]</scope>
    <source>
        <strain evidence="3 4">C3</strain>
    </source>
</reference>
<dbReference type="Gene3D" id="1.10.287.470">
    <property type="entry name" value="Helix hairpin bin"/>
    <property type="match status" value="1"/>
</dbReference>
<evidence type="ECO:0000313" key="4">
    <source>
        <dbReference type="Proteomes" id="UP000061569"/>
    </source>
</evidence>
<dbReference type="KEGG" id="lez:GLE_4208"/>
<proteinExistence type="predicted"/>
<dbReference type="InterPro" id="IPR050465">
    <property type="entry name" value="UPF0194_transport"/>
</dbReference>
<dbReference type="Proteomes" id="UP000061569">
    <property type="component" value="Chromosome"/>
</dbReference>
<dbReference type="AlphaFoldDB" id="A0A0S2DMG7"/>
<name>A0A0S2DMG7_LYSEN</name>
<dbReference type="STRING" id="69.GLE_4208"/>
<dbReference type="Gene3D" id="2.40.30.170">
    <property type="match status" value="1"/>
</dbReference>
<sequence>MDIAKSPAARRPFWKRHRLALAAAAGLALCGVAALWNLGQAMPSVARTQVWIDDARRGPMQVEIRASGTLVPKDIRWITAGTTATVQQVVVLPGARVEPDTVVLRLFNPAAAANLGKAEAALAGAEADVAAKRTALTSELLDHESTLAEAESTFRINQMKADASVLGEQKGVISRLEARQATITADQNRQLLEIQRKRFAAFRQNVQAQIRASEAQRDGARSALEIARQEAASLVVVAGISGILQQVVAEPGQQVAAGANLARVARPEALLARLSVPEVQAKDLVLGLPVNIDTHNGVVEGRIGRIDPAVRDGSVAIDVELASKLPPGARPDLSVDGRIVLGLQKDVVSIGRPPLAAPNSVSSLFVLPAGADVARRTSVTYGAASSDRIAVLAGLRNGDRVILSDTSQWNQFEALRIR</sequence>